<feature type="transmembrane region" description="Helical" evidence="4">
    <location>
        <begin position="110"/>
        <end position="130"/>
    </location>
</feature>
<dbReference type="OrthoDB" id="3534856at2"/>
<feature type="transmembrane region" description="Helical" evidence="4">
    <location>
        <begin position="192"/>
        <end position="215"/>
    </location>
</feature>
<keyword evidence="2 5" id="KW-0418">Kinase</keyword>
<dbReference type="eggNOG" id="COG4585">
    <property type="taxonomic scope" value="Bacteria"/>
</dbReference>
<reference evidence="6" key="2">
    <citation type="submission" date="2010-01" db="EMBL/GenBank/DDBJ databases">
        <title>The complete genome of Conexibacter woesei DSM 14684.</title>
        <authorList>
            <consortium name="US DOE Joint Genome Institute (JGI-PGF)"/>
            <person name="Lucas S."/>
            <person name="Copeland A."/>
            <person name="Lapidus A."/>
            <person name="Glavina del Rio T."/>
            <person name="Dalin E."/>
            <person name="Tice H."/>
            <person name="Bruce D."/>
            <person name="Goodwin L."/>
            <person name="Pitluck S."/>
            <person name="Kyrpides N."/>
            <person name="Mavromatis K."/>
            <person name="Ivanova N."/>
            <person name="Mikhailova N."/>
            <person name="Chertkov O."/>
            <person name="Brettin T."/>
            <person name="Detter J.C."/>
            <person name="Han C."/>
            <person name="Larimer F."/>
            <person name="Land M."/>
            <person name="Hauser L."/>
            <person name="Markowitz V."/>
            <person name="Cheng J.-F."/>
            <person name="Hugenholtz P."/>
            <person name="Woyke T."/>
            <person name="Wu D."/>
            <person name="Pukall R."/>
            <person name="Steenblock K."/>
            <person name="Schneider S."/>
            <person name="Klenk H.-P."/>
            <person name="Eisen J.A."/>
        </authorList>
    </citation>
    <scope>NUCLEOTIDE SEQUENCE [LARGE SCALE GENOMIC DNA]</scope>
    <source>
        <strain evidence="6">DSM 14684 / CIP 108061 / JCM 11494 / NBRC 100937 / ID131577</strain>
    </source>
</reference>
<dbReference type="PANTHER" id="PTHR24421">
    <property type="entry name" value="NITRATE/NITRITE SENSOR PROTEIN NARX-RELATED"/>
    <property type="match status" value="1"/>
</dbReference>
<organism evidence="5 6">
    <name type="scientific">Conexibacter woesei (strain DSM 14684 / CCUG 47730 / CIP 108061 / JCM 11494 / NBRC 100937 / ID131577)</name>
    <dbReference type="NCBI Taxonomy" id="469383"/>
    <lineage>
        <taxon>Bacteria</taxon>
        <taxon>Bacillati</taxon>
        <taxon>Actinomycetota</taxon>
        <taxon>Thermoleophilia</taxon>
        <taxon>Solirubrobacterales</taxon>
        <taxon>Conexibacteraceae</taxon>
        <taxon>Conexibacter</taxon>
    </lineage>
</organism>
<dbReference type="GO" id="GO:0016301">
    <property type="term" value="F:kinase activity"/>
    <property type="evidence" value="ECO:0007669"/>
    <property type="project" value="UniProtKB-KW"/>
</dbReference>
<dbReference type="EMBL" id="CP001854">
    <property type="protein sequence ID" value="ADB53963.1"/>
    <property type="molecule type" value="Genomic_DNA"/>
</dbReference>
<accession>D3F0M9</accession>
<dbReference type="Gene3D" id="3.30.565.10">
    <property type="entry name" value="Histidine kinase-like ATPase, C-terminal domain"/>
    <property type="match status" value="1"/>
</dbReference>
<keyword evidence="3" id="KW-0902">Two-component regulatory system</keyword>
<keyword evidence="4" id="KW-0472">Membrane</keyword>
<dbReference type="HOGENOM" id="CLU_658432_0_0_11"/>
<keyword evidence="1" id="KW-0808">Transferase</keyword>
<evidence type="ECO:0000256" key="4">
    <source>
        <dbReference type="SAM" id="Phobius"/>
    </source>
</evidence>
<feature type="transmembrane region" description="Helical" evidence="4">
    <location>
        <begin position="85"/>
        <end position="104"/>
    </location>
</feature>
<feature type="transmembrane region" description="Helical" evidence="4">
    <location>
        <begin position="161"/>
        <end position="186"/>
    </location>
</feature>
<dbReference type="InterPro" id="IPR050482">
    <property type="entry name" value="Sensor_HK_TwoCompSys"/>
</dbReference>
<dbReference type="STRING" id="469383.Cwoe_5558"/>
<evidence type="ECO:0000256" key="2">
    <source>
        <dbReference type="ARBA" id="ARBA00022777"/>
    </source>
</evidence>
<dbReference type="PANTHER" id="PTHR24421:SF61">
    <property type="entry name" value="OXYGEN SENSOR HISTIDINE KINASE NREB"/>
    <property type="match status" value="1"/>
</dbReference>
<dbReference type="RefSeq" id="WP_012937014.1">
    <property type="nucleotide sequence ID" value="NC_013739.1"/>
</dbReference>
<dbReference type="KEGG" id="cwo:Cwoe_5558"/>
<dbReference type="AlphaFoldDB" id="D3F0M9"/>
<sequence>MSGAAIHPATAPSAPRGRWSDPSWRATAFAGATLLAALVLALAARGGALSTRIVALALAAGGLTLVAVVLVPAAVQLMRGSRGRVALLVAPLLLITPLLLLAVSRLDGSSGVTVLVVALAAASSGLVLIAEDLRRRARRAGARAADTPWQRMTMGERVRWLPWRAVVGGLLVGWATLLAVGVIGPYLAYTDWTWMVVLVVAALVTLAVIGVPVLVGSVARGDRDRLAQAREDERLRVAAHLHDSVLQTLALVQRQASDPAAVTRLARGQERALRAWMAGEAELGASTLAGALHMTAEEVETEERVDVDVTVLGDRPLDAQGHALVGAAREALRNAARHARGTPLVVFAELSRDGAAVYVRDEGNGFDLDAVSAERRGVRDAIVGRMAGVGGEAAIDSVAGEGTEVALRFGDAIGRAG</sequence>
<dbReference type="InterPro" id="IPR036890">
    <property type="entry name" value="HATPase_C_sf"/>
</dbReference>
<keyword evidence="4" id="KW-0812">Transmembrane</keyword>
<feature type="transmembrane region" description="Helical" evidence="4">
    <location>
        <begin position="26"/>
        <end position="47"/>
    </location>
</feature>
<dbReference type="GO" id="GO:0000160">
    <property type="term" value="P:phosphorelay signal transduction system"/>
    <property type="evidence" value="ECO:0007669"/>
    <property type="project" value="UniProtKB-KW"/>
</dbReference>
<reference evidence="5 6" key="1">
    <citation type="journal article" date="2010" name="Stand. Genomic Sci.">
        <title>Complete genome sequence of Conexibacter woesei type strain (ID131577).</title>
        <authorList>
            <person name="Pukall R."/>
            <person name="Lapidus A."/>
            <person name="Glavina Del Rio T."/>
            <person name="Copeland A."/>
            <person name="Tice H."/>
            <person name="Cheng J.-F."/>
            <person name="Lucas S."/>
            <person name="Chen F."/>
            <person name="Nolan M."/>
            <person name="Bruce D."/>
            <person name="Goodwin L."/>
            <person name="Pitluck S."/>
            <person name="Mavromatis K."/>
            <person name="Ivanova N."/>
            <person name="Ovchinnikova G."/>
            <person name="Pati A."/>
            <person name="Chen A."/>
            <person name="Palaniappan K."/>
            <person name="Land M."/>
            <person name="Hauser L."/>
            <person name="Chang Y.-J."/>
            <person name="Jeffries C.D."/>
            <person name="Chain P."/>
            <person name="Meincke L."/>
            <person name="Sims D."/>
            <person name="Brettin T."/>
            <person name="Detter J.C."/>
            <person name="Rohde M."/>
            <person name="Goeker M."/>
            <person name="Bristow J."/>
            <person name="Eisen J.A."/>
            <person name="Markowitz V."/>
            <person name="Kyrpides N.C."/>
            <person name="Klenk H.-P."/>
            <person name="Hugenholtz P."/>
        </authorList>
    </citation>
    <scope>NUCLEOTIDE SEQUENCE [LARGE SCALE GENOMIC DNA]</scope>
    <source>
        <strain evidence="6">DSM 14684 / CIP 108061 / JCM 11494 / NBRC 100937 / ID131577</strain>
    </source>
</reference>
<gene>
    <name evidence="5" type="ordered locus">Cwoe_5558</name>
</gene>
<evidence type="ECO:0000313" key="6">
    <source>
        <dbReference type="Proteomes" id="UP000008229"/>
    </source>
</evidence>
<keyword evidence="4" id="KW-1133">Transmembrane helix</keyword>
<name>D3F0M9_CONWI</name>
<evidence type="ECO:0000313" key="5">
    <source>
        <dbReference type="EMBL" id="ADB53963.1"/>
    </source>
</evidence>
<protein>
    <submittedName>
        <fullName evidence="5">Signal transduction histidine kinase-like protein</fullName>
    </submittedName>
</protein>
<feature type="transmembrane region" description="Helical" evidence="4">
    <location>
        <begin position="53"/>
        <end position="73"/>
    </location>
</feature>
<evidence type="ECO:0000256" key="3">
    <source>
        <dbReference type="ARBA" id="ARBA00023012"/>
    </source>
</evidence>
<dbReference type="Proteomes" id="UP000008229">
    <property type="component" value="Chromosome"/>
</dbReference>
<dbReference type="SUPFAM" id="SSF55874">
    <property type="entry name" value="ATPase domain of HSP90 chaperone/DNA topoisomerase II/histidine kinase"/>
    <property type="match status" value="1"/>
</dbReference>
<evidence type="ECO:0000256" key="1">
    <source>
        <dbReference type="ARBA" id="ARBA00022679"/>
    </source>
</evidence>
<proteinExistence type="predicted"/>
<keyword evidence="6" id="KW-1185">Reference proteome</keyword>